<reference evidence="1 2" key="1">
    <citation type="journal article" date="2012" name="Appl. Environ. Microbiol.">
        <title>Short-read sequencing for genomic analysis of the brown rot fungus Fibroporia radiculosa.</title>
        <authorList>
            <person name="Tang J.D."/>
            <person name="Perkins A.D."/>
            <person name="Sonstegard T.S."/>
            <person name="Schroeder S.G."/>
            <person name="Burgess S.C."/>
            <person name="Diehl S.V."/>
        </authorList>
    </citation>
    <scope>NUCLEOTIDE SEQUENCE [LARGE SCALE GENOMIC DNA]</scope>
    <source>
        <strain evidence="1 2">TFFH 294</strain>
    </source>
</reference>
<dbReference type="HOGENOM" id="CLU_020999_0_0_1"/>
<dbReference type="SUPFAM" id="SSF52047">
    <property type="entry name" value="RNI-like"/>
    <property type="match status" value="1"/>
</dbReference>
<dbReference type="STRING" id="599839.J4H529"/>
<accession>J4H529</accession>
<dbReference type="Gene3D" id="3.80.10.10">
    <property type="entry name" value="Ribonuclease Inhibitor"/>
    <property type="match status" value="1"/>
</dbReference>
<dbReference type="InParanoid" id="J4H529"/>
<name>J4H529_9APHY</name>
<sequence length="558" mass="63681">MDTIRDTEKRDTFKRDGSIRHAMRQSAQSPVENAQDLVIPPAPVEGLSLDILHVIFAQAVSLFEPDERQCFAIHVASVCRAWRDAAVDTSSLWSTIYIDSGHLPSIAMLQLFLERSRNQKLDISIDWAHGFMRNKWNEEKLSAYIAAAMHALVPHMSRWETMDISWNITGSEGPGDTIEPLFVGNADALTYLSVYCFDHLPLREERRDLQYFKKTFTAPHLTTLVLLSMPSGFELGCLADCFPALEDLTWSEDGFETIEHWDTAHTFLQTCFGRLQRLRRLKVDGLFISDPFPERYISEPDLLTLLPTLERLEIERTDYHIFDEIMSAIRAPRLVHISVFGVSFTPLPVSSPFHGFLQQSSRLPALHSILVEATSKDRDIPDPDECWAMFGSLPCVRFVTISLQEFEDLLQSWCEEQSAEGWRFPRVTSLEIFCDSVSLPVSVLRTLVTSRQIARKKDPDVGLEVVRSLKIYTKKVMAAEEKRFFTENVQEFVWTSGLPPWYPVNIHRQPGYDHANRLAVQWVRLSSSIETVMGIDVTVIVYDALDTGHELEILMLGT</sequence>
<dbReference type="InterPro" id="IPR032675">
    <property type="entry name" value="LRR_dom_sf"/>
</dbReference>
<evidence type="ECO:0000313" key="2">
    <source>
        <dbReference type="Proteomes" id="UP000006352"/>
    </source>
</evidence>
<gene>
    <name evidence="1" type="ORF">FIBRA_08263</name>
</gene>
<organism evidence="1 2">
    <name type="scientific">Fibroporia radiculosa</name>
    <dbReference type="NCBI Taxonomy" id="599839"/>
    <lineage>
        <taxon>Eukaryota</taxon>
        <taxon>Fungi</taxon>
        <taxon>Dikarya</taxon>
        <taxon>Basidiomycota</taxon>
        <taxon>Agaricomycotina</taxon>
        <taxon>Agaricomycetes</taxon>
        <taxon>Polyporales</taxon>
        <taxon>Fibroporiaceae</taxon>
        <taxon>Fibroporia</taxon>
    </lineage>
</organism>
<dbReference type="AlphaFoldDB" id="J4H529"/>
<dbReference type="OrthoDB" id="2767912at2759"/>
<protein>
    <submittedName>
        <fullName evidence="1">Uncharacterized protein</fullName>
    </submittedName>
</protein>
<dbReference type="EMBL" id="HE797220">
    <property type="protein sequence ID" value="CCM06019.1"/>
    <property type="molecule type" value="Genomic_DNA"/>
</dbReference>
<keyword evidence="2" id="KW-1185">Reference proteome</keyword>
<dbReference type="Proteomes" id="UP000006352">
    <property type="component" value="Unassembled WGS sequence"/>
</dbReference>
<evidence type="ECO:0000313" key="1">
    <source>
        <dbReference type="EMBL" id="CCM06019.1"/>
    </source>
</evidence>
<proteinExistence type="predicted"/>
<dbReference type="RefSeq" id="XP_012185302.1">
    <property type="nucleotide sequence ID" value="XM_012329912.1"/>
</dbReference>
<dbReference type="GeneID" id="24100930"/>